<accession>A0ABU7LZQ2</accession>
<proteinExistence type="predicted"/>
<reference evidence="1 2" key="1">
    <citation type="submission" date="2024-01" db="EMBL/GenBank/DDBJ databases">
        <title>Hyphobacterium bacterium isolated from marine sediment.</title>
        <authorList>
            <person name="Zhao S."/>
        </authorList>
    </citation>
    <scope>NUCLEOTIDE SEQUENCE [LARGE SCALE GENOMIC DNA]</scope>
    <source>
        <strain evidence="1 2">Y60-23</strain>
    </source>
</reference>
<dbReference type="NCBIfam" id="TIGR03587">
    <property type="entry name" value="Pse_Me-ase"/>
    <property type="match status" value="1"/>
</dbReference>
<dbReference type="GO" id="GO:0032259">
    <property type="term" value="P:methylation"/>
    <property type="evidence" value="ECO:0007669"/>
    <property type="project" value="UniProtKB-KW"/>
</dbReference>
<keyword evidence="1" id="KW-0489">Methyltransferase</keyword>
<organism evidence="1 2">
    <name type="scientific">Hyphobacterium marinum</name>
    <dbReference type="NCBI Taxonomy" id="3116574"/>
    <lineage>
        <taxon>Bacteria</taxon>
        <taxon>Pseudomonadati</taxon>
        <taxon>Pseudomonadota</taxon>
        <taxon>Alphaproteobacteria</taxon>
        <taxon>Maricaulales</taxon>
        <taxon>Maricaulaceae</taxon>
        <taxon>Hyphobacterium</taxon>
    </lineage>
</organism>
<keyword evidence="2" id="KW-1185">Reference proteome</keyword>
<evidence type="ECO:0000313" key="2">
    <source>
        <dbReference type="Proteomes" id="UP001310692"/>
    </source>
</evidence>
<dbReference type="RefSeq" id="WP_330196596.1">
    <property type="nucleotide sequence ID" value="NZ_JAZDRO010000004.1"/>
</dbReference>
<protein>
    <submittedName>
        <fullName evidence="1">Pseudaminic acid biosynthesis-associated methylase</fullName>
    </submittedName>
</protein>
<dbReference type="SUPFAM" id="SSF53335">
    <property type="entry name" value="S-adenosyl-L-methionine-dependent methyltransferases"/>
    <property type="match status" value="1"/>
</dbReference>
<dbReference type="InterPro" id="IPR029063">
    <property type="entry name" value="SAM-dependent_MTases_sf"/>
</dbReference>
<sequence>MAYKTEQEAFWAGEFGDAYRERCALEPALVAARTACMARMLAKAAPVESAFEVGCNIGLNLVALNRVSPQTELEAIEINEGAARQASELGIANITQTSVLEFTPERTYDLTMICGVLIHLNPEVLPQVYDVLFKASKRHILLFEYYNPTPVEVNYRGHEGRLFKRDFAGEMLDRYKGQLKLADYGFFYHRDPLSWSDDGTWFLLEKV</sequence>
<dbReference type="EMBL" id="JAZDRO010000004">
    <property type="protein sequence ID" value="MEE2567037.1"/>
    <property type="molecule type" value="Genomic_DNA"/>
</dbReference>
<dbReference type="GO" id="GO:0008168">
    <property type="term" value="F:methyltransferase activity"/>
    <property type="evidence" value="ECO:0007669"/>
    <property type="project" value="UniProtKB-KW"/>
</dbReference>
<dbReference type="Proteomes" id="UP001310692">
    <property type="component" value="Unassembled WGS sequence"/>
</dbReference>
<evidence type="ECO:0000313" key="1">
    <source>
        <dbReference type="EMBL" id="MEE2567037.1"/>
    </source>
</evidence>
<dbReference type="Gene3D" id="3.40.50.150">
    <property type="entry name" value="Vaccinia Virus protein VP39"/>
    <property type="match status" value="1"/>
</dbReference>
<comment type="caution">
    <text evidence="1">The sequence shown here is derived from an EMBL/GenBank/DDBJ whole genome shotgun (WGS) entry which is preliminary data.</text>
</comment>
<dbReference type="InterPro" id="IPR020027">
    <property type="entry name" value="Pseudamin_synth-assoc_MeTrfase"/>
</dbReference>
<name>A0ABU7LZQ2_9PROT</name>
<keyword evidence="1" id="KW-0808">Transferase</keyword>
<gene>
    <name evidence="1" type="ORF">V0U35_10125</name>
</gene>